<accession>A0ABU2J917</accession>
<dbReference type="InterPro" id="IPR050509">
    <property type="entry name" value="CoA-transferase_III"/>
</dbReference>
<reference evidence="4" key="1">
    <citation type="submission" date="2023-07" db="EMBL/GenBank/DDBJ databases">
        <title>30 novel species of actinomycetes from the DSMZ collection.</title>
        <authorList>
            <person name="Nouioui I."/>
        </authorList>
    </citation>
    <scope>NUCLEOTIDE SEQUENCE [LARGE SCALE GENOMIC DNA]</scope>
    <source>
        <strain evidence="4">DSM 44399</strain>
    </source>
</reference>
<dbReference type="InterPro" id="IPR023606">
    <property type="entry name" value="CoA-Trfase_III_dom_1_sf"/>
</dbReference>
<evidence type="ECO:0000313" key="4">
    <source>
        <dbReference type="Proteomes" id="UP001183176"/>
    </source>
</evidence>
<gene>
    <name evidence="3" type="ORF">RM423_08740</name>
</gene>
<dbReference type="RefSeq" id="WP_311422635.1">
    <property type="nucleotide sequence ID" value="NZ_JAVREH010000008.1"/>
</dbReference>
<dbReference type="SUPFAM" id="SSF89796">
    <property type="entry name" value="CoA-transferase family III (CaiB/BaiF)"/>
    <property type="match status" value="1"/>
</dbReference>
<proteinExistence type="inferred from homology"/>
<comment type="caution">
    <text evidence="3">The sequence shown here is derived from an EMBL/GenBank/DDBJ whole genome shotgun (WGS) entry which is preliminary data.</text>
</comment>
<keyword evidence="4" id="KW-1185">Reference proteome</keyword>
<organism evidence="3 4">
    <name type="scientific">Jatrophihabitans lederbergiae</name>
    <dbReference type="NCBI Taxonomy" id="3075547"/>
    <lineage>
        <taxon>Bacteria</taxon>
        <taxon>Bacillati</taxon>
        <taxon>Actinomycetota</taxon>
        <taxon>Actinomycetes</taxon>
        <taxon>Jatrophihabitantales</taxon>
        <taxon>Jatrophihabitantaceae</taxon>
        <taxon>Jatrophihabitans</taxon>
    </lineage>
</organism>
<dbReference type="PANTHER" id="PTHR48228">
    <property type="entry name" value="SUCCINYL-COA--D-CITRAMALATE COA-TRANSFERASE"/>
    <property type="match status" value="1"/>
</dbReference>
<protein>
    <submittedName>
        <fullName evidence="3">CaiB/BaiF CoA-transferase family protein</fullName>
    </submittedName>
</protein>
<sequence length="416" mass="45110">MTDTAPATDPLLDHAAPPSGALEGIRVLEIGTLIAGPFAGRLLGDMGADVVKIEAPDRPDPLRTWGQAEEDGHHFFWTVHARNKRCITLDLRVPEGQKLFLDLVDHADVIIESFRPGTLEHWNLGWDVLSARNPRIVLARVSGYGQTGPYASRPGYASVAEGASGLRFLNGFPDQPPPRLAVSLGDSLGGMFAFQGALAALVARDRTGRGQVVDVALSEACLAMLESTIPDYHRTGHIRQPSGTRLDKIAPSNLYKSADGRWVIIAANQDTLFARLCHAMDRPELIDDERFVDHVARGQNQDDIDKIVADWASNHDADELSALLIEAGVVSGPVNTVADVVRDPQFRARDMFVPHYDSRVRADILGPGIVPKMTGTPGTVKWAGQPEPGFDNRHVYTDLLGLDPSEIARLSDAGVI</sequence>
<dbReference type="EMBL" id="JAVREH010000008">
    <property type="protein sequence ID" value="MDT0261479.1"/>
    <property type="molecule type" value="Genomic_DNA"/>
</dbReference>
<dbReference type="Proteomes" id="UP001183176">
    <property type="component" value="Unassembled WGS sequence"/>
</dbReference>
<dbReference type="Gene3D" id="3.30.1540.10">
    <property type="entry name" value="formyl-coa transferase, domain 3"/>
    <property type="match status" value="1"/>
</dbReference>
<evidence type="ECO:0000313" key="3">
    <source>
        <dbReference type="EMBL" id="MDT0261479.1"/>
    </source>
</evidence>
<keyword evidence="2" id="KW-0808">Transferase</keyword>
<dbReference type="Pfam" id="PF02515">
    <property type="entry name" value="CoA_transf_3"/>
    <property type="match status" value="1"/>
</dbReference>
<dbReference type="Gene3D" id="3.40.50.10540">
    <property type="entry name" value="Crotonobetainyl-coa:carnitine coa-transferase, domain 1"/>
    <property type="match status" value="1"/>
</dbReference>
<dbReference type="InterPro" id="IPR003673">
    <property type="entry name" value="CoA-Trfase_fam_III"/>
</dbReference>
<dbReference type="PANTHER" id="PTHR48228:SF6">
    <property type="entry name" value="L-CARNITINE COA-TRANSFERASE"/>
    <property type="match status" value="1"/>
</dbReference>
<evidence type="ECO:0000256" key="1">
    <source>
        <dbReference type="ARBA" id="ARBA00008383"/>
    </source>
</evidence>
<dbReference type="InterPro" id="IPR044855">
    <property type="entry name" value="CoA-Trfase_III_dom3_sf"/>
</dbReference>
<comment type="similarity">
    <text evidence="1">Belongs to the CoA-transferase III family.</text>
</comment>
<name>A0ABU2J917_9ACTN</name>
<evidence type="ECO:0000256" key="2">
    <source>
        <dbReference type="ARBA" id="ARBA00022679"/>
    </source>
</evidence>